<organism evidence="1 2">
    <name type="scientific">Vibrio cholerae</name>
    <dbReference type="NCBI Taxonomy" id="666"/>
    <lineage>
        <taxon>Bacteria</taxon>
        <taxon>Pseudomonadati</taxon>
        <taxon>Pseudomonadota</taxon>
        <taxon>Gammaproteobacteria</taxon>
        <taxon>Vibrionales</taxon>
        <taxon>Vibrionaceae</taxon>
        <taxon>Vibrio</taxon>
    </lineage>
</organism>
<name>A0A655VKC7_VIBCL</name>
<proteinExistence type="predicted"/>
<dbReference type="RefSeq" id="WP_000334978.1">
    <property type="nucleotide sequence ID" value="NZ_CP053795.1"/>
</dbReference>
<sequence>MCINFDVVIDTANEYSVDMKSGLDTLQGISEATRYIAETLLTDNVPKKLTHTKKVRTRLKKSFKGSYGQVFGLDIEDDLLKRKFKDIGAEVFAELMGYFVSEALYQEPLKLSPKAEKIVTDLGEKEEALINQLRKSSLEKIHEVSTKFGHDVKLRYRKSSVDQTVLAKFDKTTVYALKPISARNDVDITASITRLNINTGNGRLLLSGESETVAFGFSIEYKDVKIAAKKKFSENLNNNNGVHPDNWDVLKMIARPMKLKNGKIVKYIIKGIY</sequence>
<dbReference type="Proteomes" id="UP000046067">
    <property type="component" value="Unassembled WGS sequence"/>
</dbReference>
<accession>A0A655VKC7</accession>
<evidence type="ECO:0000313" key="1">
    <source>
        <dbReference type="EMBL" id="CSB70975.1"/>
    </source>
</evidence>
<gene>
    <name evidence="1" type="ORF">ERS013201_00754</name>
</gene>
<protein>
    <submittedName>
        <fullName evidence="1">Uncharacterized protein</fullName>
    </submittedName>
</protein>
<dbReference type="EMBL" id="CWQJ01000003">
    <property type="protein sequence ID" value="CSB70975.1"/>
    <property type="molecule type" value="Genomic_DNA"/>
</dbReference>
<evidence type="ECO:0000313" key="2">
    <source>
        <dbReference type="Proteomes" id="UP000046067"/>
    </source>
</evidence>
<reference evidence="1 2" key="1">
    <citation type="submission" date="2015-07" db="EMBL/GenBank/DDBJ databases">
        <authorList>
            <consortium name="Pathogen Informatics"/>
        </authorList>
    </citation>
    <scope>NUCLEOTIDE SEQUENCE [LARGE SCALE GENOMIC DNA]</scope>
    <source>
        <strain evidence="1 2">A325</strain>
    </source>
</reference>
<dbReference type="AlphaFoldDB" id="A0A655VKC7"/>